<dbReference type="PANTHER" id="PTHR43029">
    <property type="entry name" value="AMMONIUM TRANSPORTER MEP2"/>
    <property type="match status" value="1"/>
</dbReference>
<accession>A0A8H3J7H5</accession>
<evidence type="ECO:0000256" key="6">
    <source>
        <dbReference type="ARBA" id="ARBA00023136"/>
    </source>
</evidence>
<name>A0A8H3J7H5_9LECA</name>
<evidence type="ECO:0000256" key="4">
    <source>
        <dbReference type="ARBA" id="ARBA00022692"/>
    </source>
</evidence>
<keyword evidence="7 8" id="KW-0924">Ammonia transport</keyword>
<keyword evidence="5 8" id="KW-1133">Transmembrane helix</keyword>
<evidence type="ECO:0000256" key="9">
    <source>
        <dbReference type="SAM" id="MobiDB-lite"/>
    </source>
</evidence>
<evidence type="ECO:0000256" key="1">
    <source>
        <dbReference type="ARBA" id="ARBA00004141"/>
    </source>
</evidence>
<keyword evidence="3 8" id="KW-0813">Transport</keyword>
<feature type="transmembrane region" description="Helical" evidence="8">
    <location>
        <begin position="78"/>
        <end position="97"/>
    </location>
</feature>
<evidence type="ECO:0000313" key="11">
    <source>
        <dbReference type="EMBL" id="CAF9941939.1"/>
    </source>
</evidence>
<reference evidence="11" key="1">
    <citation type="submission" date="2021-03" db="EMBL/GenBank/DDBJ databases">
        <authorList>
            <person name="Tagirdzhanova G."/>
        </authorList>
    </citation>
    <scope>NUCLEOTIDE SEQUENCE</scope>
</reference>
<evidence type="ECO:0000256" key="7">
    <source>
        <dbReference type="ARBA" id="ARBA00023177"/>
    </source>
</evidence>
<feature type="region of interest" description="Disordered" evidence="9">
    <location>
        <begin position="502"/>
        <end position="530"/>
    </location>
</feature>
<protein>
    <recommendedName>
        <fullName evidence="8">Ammonium transporter</fullName>
    </recommendedName>
</protein>
<dbReference type="InterPro" id="IPR001905">
    <property type="entry name" value="Ammonium_transpt"/>
</dbReference>
<keyword evidence="4 8" id="KW-0812">Transmembrane</keyword>
<proteinExistence type="inferred from homology"/>
<comment type="caution">
    <text evidence="11">The sequence shown here is derived from an EMBL/GenBank/DDBJ whole genome shotgun (WGS) entry which is preliminary data.</text>
</comment>
<feature type="transmembrane region" description="Helical" evidence="8">
    <location>
        <begin position="206"/>
        <end position="224"/>
    </location>
</feature>
<evidence type="ECO:0000256" key="3">
    <source>
        <dbReference type="ARBA" id="ARBA00022448"/>
    </source>
</evidence>
<dbReference type="GO" id="GO:0005886">
    <property type="term" value="C:plasma membrane"/>
    <property type="evidence" value="ECO:0007669"/>
    <property type="project" value="UniProtKB-SubCell"/>
</dbReference>
<dbReference type="AlphaFoldDB" id="A0A8H3J7H5"/>
<dbReference type="InterPro" id="IPR018047">
    <property type="entry name" value="Ammonium_transpt_CS"/>
</dbReference>
<feature type="transmembrane region" description="Helical" evidence="8">
    <location>
        <begin position="169"/>
        <end position="194"/>
    </location>
</feature>
<dbReference type="PANTHER" id="PTHR43029:SF10">
    <property type="entry name" value="AMMONIUM TRANSPORTER MEP2"/>
    <property type="match status" value="1"/>
</dbReference>
<sequence length="530" mass="56694">MTSTSASIVTGAAIKTGQATAAIASASASSDPVAPAWLDPGHNAWQMTAGTLVALQSIPGLVVLYAGWVKHKWSINSAFMAFYAFAAVLICWVVWGYQMSFGTQMLPLVGYPAISVDLGFELEDSNLPTAALTQAFPQASMVYFQFVFAAITLVLIAGSFLCRMNFVAWMIFVPLWLTFSYTIGAFSIWGGGFLYKFGVIDYSGGYVIHLSSGTAGFVGAWWIGPRLASDRVDAKPSNVTLMLVGAGILWTGWNGFNGGDPYAASPDAGVAVLNTNICTAMSLLTWVIMDIIFFKKPSVIGAVQGMITGLVAITPAAGVVAGWGAILLGLGSGTIPWISMNISGRTQLMRKVDDTLEVFHTHFVGAIVGGVGTGLWATKKGCAAFGLTNPGGAVAGNGRQIGLQIVGALFIIGWNVVWTSLIMCFIKYVCRVPLRMTDEMCEIGDYAIHGEEPYTFEYYNRNYRQIAGFEHQGLTDAEKAIRAVRKSHDIERQHGFGMGNGAGDGIVIKGRDPDADTSEEITPTKENKQE</sequence>
<evidence type="ECO:0000256" key="5">
    <source>
        <dbReference type="ARBA" id="ARBA00022989"/>
    </source>
</evidence>
<evidence type="ECO:0000313" key="12">
    <source>
        <dbReference type="Proteomes" id="UP000664203"/>
    </source>
</evidence>
<comment type="similarity">
    <text evidence="2 8">Belongs to the ammonia transporter channel (TC 1.A.11.2) family.</text>
</comment>
<dbReference type="SUPFAM" id="SSF111352">
    <property type="entry name" value="Ammonium transporter"/>
    <property type="match status" value="1"/>
</dbReference>
<keyword evidence="12" id="KW-1185">Reference proteome</keyword>
<dbReference type="NCBIfam" id="TIGR00836">
    <property type="entry name" value="amt"/>
    <property type="match status" value="1"/>
</dbReference>
<dbReference type="OrthoDB" id="534912at2759"/>
<dbReference type="Pfam" id="PF00909">
    <property type="entry name" value="Ammonium_transp"/>
    <property type="match status" value="1"/>
</dbReference>
<keyword evidence="6 8" id="KW-0472">Membrane</keyword>
<feature type="transmembrane region" description="Helical" evidence="8">
    <location>
        <begin position="273"/>
        <end position="294"/>
    </location>
</feature>
<evidence type="ECO:0000256" key="8">
    <source>
        <dbReference type="RuleBase" id="RU362002"/>
    </source>
</evidence>
<feature type="transmembrane region" description="Helical" evidence="8">
    <location>
        <begin position="306"/>
        <end position="330"/>
    </location>
</feature>
<dbReference type="EMBL" id="CAJPDR010000701">
    <property type="protein sequence ID" value="CAF9941939.1"/>
    <property type="molecule type" value="Genomic_DNA"/>
</dbReference>
<feature type="transmembrane region" description="Helical" evidence="8">
    <location>
        <begin position="44"/>
        <end position="66"/>
    </location>
</feature>
<organism evidence="11 12">
    <name type="scientific">Alectoria fallacina</name>
    <dbReference type="NCBI Taxonomy" id="1903189"/>
    <lineage>
        <taxon>Eukaryota</taxon>
        <taxon>Fungi</taxon>
        <taxon>Dikarya</taxon>
        <taxon>Ascomycota</taxon>
        <taxon>Pezizomycotina</taxon>
        <taxon>Lecanoromycetes</taxon>
        <taxon>OSLEUM clade</taxon>
        <taxon>Lecanoromycetidae</taxon>
        <taxon>Lecanorales</taxon>
        <taxon>Lecanorineae</taxon>
        <taxon>Parmeliaceae</taxon>
        <taxon>Alectoria</taxon>
    </lineage>
</organism>
<dbReference type="InterPro" id="IPR024041">
    <property type="entry name" value="NH4_transpt_AmtB-like_dom"/>
</dbReference>
<feature type="transmembrane region" description="Helical" evidence="8">
    <location>
        <begin position="142"/>
        <end position="162"/>
    </location>
</feature>
<evidence type="ECO:0000259" key="10">
    <source>
        <dbReference type="Pfam" id="PF00909"/>
    </source>
</evidence>
<feature type="transmembrane region" description="Helical" evidence="8">
    <location>
        <begin position="401"/>
        <end position="426"/>
    </location>
</feature>
<comment type="subcellular location">
    <subcellularLocation>
        <location evidence="8">Cell membrane</location>
        <topology evidence="8">Multi-pass membrane protein</topology>
    </subcellularLocation>
    <subcellularLocation>
        <location evidence="1">Membrane</location>
        <topology evidence="1">Multi-pass membrane protein</topology>
    </subcellularLocation>
</comment>
<dbReference type="PROSITE" id="PS01219">
    <property type="entry name" value="AMMONIUM_TRANSP"/>
    <property type="match status" value="1"/>
</dbReference>
<gene>
    <name evidence="11" type="ORF">ALECFALPRED_009426</name>
</gene>
<feature type="domain" description="Ammonium transporter AmtB-like" evidence="10">
    <location>
        <begin position="44"/>
        <end position="453"/>
    </location>
</feature>
<comment type="caution">
    <text evidence="8">Lacks conserved residue(s) required for the propagation of feature annotation.</text>
</comment>
<dbReference type="InterPro" id="IPR029020">
    <property type="entry name" value="Ammonium/urea_transptr"/>
</dbReference>
<feature type="transmembrane region" description="Helical" evidence="8">
    <location>
        <begin position="236"/>
        <end position="253"/>
    </location>
</feature>
<evidence type="ECO:0000256" key="2">
    <source>
        <dbReference type="ARBA" id="ARBA00005887"/>
    </source>
</evidence>
<dbReference type="Proteomes" id="UP000664203">
    <property type="component" value="Unassembled WGS sequence"/>
</dbReference>
<dbReference type="Gene3D" id="1.10.3430.10">
    <property type="entry name" value="Ammonium transporter AmtB like domains"/>
    <property type="match status" value="1"/>
</dbReference>
<dbReference type="GO" id="GO:0008519">
    <property type="term" value="F:ammonium channel activity"/>
    <property type="evidence" value="ECO:0007669"/>
    <property type="project" value="InterPro"/>
</dbReference>